<protein>
    <submittedName>
        <fullName evidence="1">Uncharacterized protein</fullName>
    </submittedName>
</protein>
<gene>
    <name evidence="1" type="ORF">ASU33_08670</name>
</gene>
<dbReference type="RefSeq" id="WP_059069502.1">
    <property type="nucleotide sequence ID" value="NZ_LNAL01000006.1"/>
</dbReference>
<evidence type="ECO:0000313" key="2">
    <source>
        <dbReference type="Proteomes" id="UP000054223"/>
    </source>
</evidence>
<dbReference type="AlphaFoldDB" id="A0A9X0HLN3"/>
<name>A0A9X0HLN3_SOLP1</name>
<comment type="caution">
    <text evidence="1">The sequence shown here is derived from an EMBL/GenBank/DDBJ whole genome shotgun (WGS) entry which is preliminary data.</text>
</comment>
<organism evidence="1 2">
    <name type="scientific">Solirubrum puertoriconensis</name>
    <dbReference type="NCBI Taxonomy" id="1751427"/>
    <lineage>
        <taxon>Bacteria</taxon>
        <taxon>Pseudomonadati</taxon>
        <taxon>Bacteroidota</taxon>
        <taxon>Cytophagia</taxon>
        <taxon>Cytophagales</taxon>
    </lineage>
</organism>
<keyword evidence="2" id="KW-1185">Reference proteome</keyword>
<dbReference type="Proteomes" id="UP000054223">
    <property type="component" value="Unassembled WGS sequence"/>
</dbReference>
<evidence type="ECO:0000313" key="1">
    <source>
        <dbReference type="EMBL" id="KUG08247.1"/>
    </source>
</evidence>
<reference evidence="1 2" key="1">
    <citation type="submission" date="2015-11" db="EMBL/GenBank/DDBJ databases">
        <title>Solirubrum puertoriconensis gen. nov. an environmental bacteria isolated in Puerto Rico.</title>
        <authorList>
            <person name="Cuebas-Irizarry M.F."/>
            <person name="Montalvo-Rodriguez R."/>
        </authorList>
    </citation>
    <scope>NUCLEOTIDE SEQUENCE [LARGE SCALE GENOMIC DNA]</scope>
    <source>
        <strain evidence="1 2">MC1A</strain>
    </source>
</reference>
<sequence>MDTEHWLRLVLFFVGWFGCSGVAAQPSQRALFPRMPRYVSFSPRIIKGVLPESSGLQASNSAVRVVAEPFQRNGKRYWHLDLYYDNKATERFTLRQRGDTVYAAVDTHMTEWNAEAAVSRLHAFQRAVRQLHEQDPRRMPPPPPSVEENVLFRFDARVGEEWGCFTEAQSSIQYYRISLEQIVDQEQAEPLYVFALRYSMSASHLPTLQKLVVSKTKGIRGMLWYDYACWEPYDCEDLLVRYGKWE</sequence>
<dbReference type="EMBL" id="LNAL01000006">
    <property type="protein sequence ID" value="KUG08247.1"/>
    <property type="molecule type" value="Genomic_DNA"/>
</dbReference>
<dbReference type="OrthoDB" id="979575at2"/>
<accession>A0A9X0HLN3</accession>
<proteinExistence type="predicted"/>